<dbReference type="AlphaFoldDB" id="A0A7C3KIK0"/>
<comment type="caution">
    <text evidence="3">The sequence shown here is derived from an EMBL/GenBank/DDBJ whole genome shotgun (WGS) entry which is preliminary data.</text>
</comment>
<dbReference type="Gene3D" id="3.30.450.90">
    <property type="match status" value="1"/>
</dbReference>
<evidence type="ECO:0000313" key="3">
    <source>
        <dbReference type="EMBL" id="HFN00746.1"/>
    </source>
</evidence>
<dbReference type="Pfam" id="PF05157">
    <property type="entry name" value="MshEN"/>
    <property type="match status" value="1"/>
</dbReference>
<dbReference type="EMBL" id="DSRU01000341">
    <property type="protein sequence ID" value="HFN00746.1"/>
    <property type="molecule type" value="Genomic_DNA"/>
</dbReference>
<feature type="compositionally biased region" description="Polar residues" evidence="1">
    <location>
        <begin position="181"/>
        <end position="190"/>
    </location>
</feature>
<sequence>MENLFPALPSLNQSLEAFVVDTDKATLSSDDKFGLPAYVDTETVFRLVDSILPFEACLYHQVIPLSLEGSRLKLGIVNLDDTAALDYVRRILAYMNCSLVPQTISLDVHHAILSAYLSHSGNKKASQAHNKPRHTPATDSSPNSADPPKATGTRPVSSDRHTAPTLLVDSPEELLREEEATSANRRNTDTLADNFAEAPPAIDQEASLPAPLAIDVDDDTPTQPLSVSDSPLYSAKIGGFNPNLTAPPPVNLARPNSALPALKIQASHLNESLETLTALPAGQILQELLGRVLTGGIGRLYFQRLPDRGRILWSQNGIPQSILENLSLEKLQAVINELKALTHMPQVAVQKPKQVEIERQYQRQRLLLRLRLMPGKHGEEATLQVLRGAALKFYQQQQLTNLSRDALTIAQELQAKVDELQARTHSYPTLSPEQLKLLPALNEVIKNVEHQLELLRAIQIDANNKHSSG</sequence>
<accession>A0A7C3KIK0</accession>
<name>A0A7C3KIK0_9CYAN</name>
<feature type="domain" description="Type II secretion system protein GspE N-terminal" evidence="2">
    <location>
        <begin position="45"/>
        <end position="100"/>
    </location>
</feature>
<protein>
    <submittedName>
        <fullName evidence="3">Pilus assembly protein PilB</fullName>
    </submittedName>
</protein>
<evidence type="ECO:0000259" key="2">
    <source>
        <dbReference type="Pfam" id="PF05157"/>
    </source>
</evidence>
<organism evidence="3">
    <name type="scientific">Oscillatoriales cyanobacterium SpSt-418</name>
    <dbReference type="NCBI Taxonomy" id="2282169"/>
    <lineage>
        <taxon>Bacteria</taxon>
        <taxon>Bacillati</taxon>
        <taxon>Cyanobacteriota</taxon>
        <taxon>Cyanophyceae</taxon>
        <taxon>Oscillatoriophycideae</taxon>
        <taxon>Oscillatoriales</taxon>
    </lineage>
</organism>
<feature type="region of interest" description="Disordered" evidence="1">
    <location>
        <begin position="123"/>
        <end position="190"/>
    </location>
</feature>
<reference evidence="3" key="1">
    <citation type="journal article" date="2020" name="mSystems">
        <title>Genome- and Community-Level Interaction Insights into Carbon Utilization and Element Cycling Functions of Hydrothermarchaeota in Hydrothermal Sediment.</title>
        <authorList>
            <person name="Zhou Z."/>
            <person name="Liu Y."/>
            <person name="Xu W."/>
            <person name="Pan J."/>
            <person name="Luo Z.H."/>
            <person name="Li M."/>
        </authorList>
    </citation>
    <scope>NUCLEOTIDE SEQUENCE [LARGE SCALE GENOMIC DNA]</scope>
    <source>
        <strain evidence="3">SpSt-418</strain>
    </source>
</reference>
<evidence type="ECO:0000256" key="1">
    <source>
        <dbReference type="SAM" id="MobiDB-lite"/>
    </source>
</evidence>
<dbReference type="InterPro" id="IPR007831">
    <property type="entry name" value="T2SS_GspE_N"/>
</dbReference>
<proteinExistence type="predicted"/>
<gene>
    <name evidence="3" type="ORF">ENR64_23925</name>
</gene>